<feature type="region of interest" description="Disordered" evidence="2">
    <location>
        <begin position="1373"/>
        <end position="1395"/>
    </location>
</feature>
<keyword evidence="4" id="KW-1185">Reference proteome</keyword>
<feature type="region of interest" description="Disordered" evidence="2">
    <location>
        <begin position="1603"/>
        <end position="1644"/>
    </location>
</feature>
<organism evidence="3 4">
    <name type="scientific">Fasciola hepatica</name>
    <name type="common">Liver fluke</name>
    <dbReference type="NCBI Taxonomy" id="6192"/>
    <lineage>
        <taxon>Eukaryota</taxon>
        <taxon>Metazoa</taxon>
        <taxon>Spiralia</taxon>
        <taxon>Lophotrochozoa</taxon>
        <taxon>Platyhelminthes</taxon>
        <taxon>Trematoda</taxon>
        <taxon>Digenea</taxon>
        <taxon>Plagiorchiida</taxon>
        <taxon>Echinostomata</taxon>
        <taxon>Echinostomatoidea</taxon>
        <taxon>Fasciolidae</taxon>
        <taxon>Fasciola</taxon>
    </lineage>
</organism>
<feature type="compositionally biased region" description="Basic residues" evidence="2">
    <location>
        <begin position="1218"/>
        <end position="1227"/>
    </location>
</feature>
<feature type="region of interest" description="Disordered" evidence="2">
    <location>
        <begin position="1218"/>
        <end position="1311"/>
    </location>
</feature>
<protein>
    <submittedName>
        <fullName evidence="3">RAB6-interacting protein 2</fullName>
    </submittedName>
</protein>
<name>A0A4E0RWZ3_FASHE</name>
<feature type="compositionally biased region" description="Low complexity" evidence="2">
    <location>
        <begin position="1453"/>
        <end position="1467"/>
    </location>
</feature>
<feature type="region of interest" description="Disordered" evidence="2">
    <location>
        <begin position="1438"/>
        <end position="1527"/>
    </location>
</feature>
<feature type="compositionally biased region" description="Basic and acidic residues" evidence="2">
    <location>
        <begin position="255"/>
        <end position="283"/>
    </location>
</feature>
<keyword evidence="1" id="KW-0175">Coiled coil</keyword>
<dbReference type="PANTHER" id="PTHR22988">
    <property type="entry name" value="MYOTONIC DYSTROPHY S/T KINASE-RELATED"/>
    <property type="match status" value="1"/>
</dbReference>
<dbReference type="GO" id="GO:0005856">
    <property type="term" value="C:cytoskeleton"/>
    <property type="evidence" value="ECO:0007669"/>
    <property type="project" value="TreeGrafter"/>
</dbReference>
<dbReference type="Proteomes" id="UP000230066">
    <property type="component" value="Unassembled WGS sequence"/>
</dbReference>
<feature type="region of interest" description="Disordered" evidence="2">
    <location>
        <begin position="1692"/>
        <end position="1812"/>
    </location>
</feature>
<dbReference type="GO" id="GO:0005737">
    <property type="term" value="C:cytoplasm"/>
    <property type="evidence" value="ECO:0007669"/>
    <property type="project" value="TreeGrafter"/>
</dbReference>
<dbReference type="InterPro" id="IPR050839">
    <property type="entry name" value="Rho-assoc_Ser/Thr_Kinase"/>
</dbReference>
<feature type="compositionally biased region" description="Low complexity" evidence="2">
    <location>
        <begin position="1699"/>
        <end position="1708"/>
    </location>
</feature>
<feature type="region of interest" description="Disordered" evidence="2">
    <location>
        <begin position="251"/>
        <end position="330"/>
    </location>
</feature>
<evidence type="ECO:0000313" key="3">
    <source>
        <dbReference type="EMBL" id="THD27628.1"/>
    </source>
</evidence>
<feature type="coiled-coil region" evidence="1">
    <location>
        <begin position="1000"/>
        <end position="1062"/>
    </location>
</feature>
<feature type="compositionally biased region" description="Polar residues" evidence="2">
    <location>
        <begin position="1262"/>
        <end position="1281"/>
    </location>
</feature>
<dbReference type="PANTHER" id="PTHR22988:SF75">
    <property type="entry name" value="MYOSIN-16-LIKE"/>
    <property type="match status" value="1"/>
</dbReference>
<accession>A0A4E0RWZ3</accession>
<dbReference type="SUPFAM" id="SSF116907">
    <property type="entry name" value="Hook domain"/>
    <property type="match status" value="1"/>
</dbReference>
<feature type="coiled-coil region" evidence="1">
    <location>
        <begin position="884"/>
        <end position="943"/>
    </location>
</feature>
<gene>
    <name evidence="3" type="ORF">D915_001545</name>
</gene>
<dbReference type="EMBL" id="JXXN02000366">
    <property type="protein sequence ID" value="THD27628.1"/>
    <property type="molecule type" value="Genomic_DNA"/>
</dbReference>
<feature type="compositionally biased region" description="Polar residues" evidence="2">
    <location>
        <begin position="1709"/>
        <end position="1730"/>
    </location>
</feature>
<dbReference type="GO" id="GO:0004674">
    <property type="term" value="F:protein serine/threonine kinase activity"/>
    <property type="evidence" value="ECO:0007669"/>
    <property type="project" value="TreeGrafter"/>
</dbReference>
<feature type="coiled-coil region" evidence="1">
    <location>
        <begin position="498"/>
        <end position="580"/>
    </location>
</feature>
<feature type="compositionally biased region" description="Low complexity" evidence="2">
    <location>
        <begin position="1238"/>
        <end position="1247"/>
    </location>
</feature>
<proteinExistence type="predicted"/>
<feature type="coiled-coil region" evidence="1">
    <location>
        <begin position="817"/>
        <end position="851"/>
    </location>
</feature>
<dbReference type="Gene3D" id="1.10.287.1490">
    <property type="match status" value="1"/>
</dbReference>
<feature type="compositionally biased region" description="Polar residues" evidence="2">
    <location>
        <begin position="1481"/>
        <end position="1504"/>
    </location>
</feature>
<feature type="coiled-coil region" evidence="1">
    <location>
        <begin position="1110"/>
        <end position="1158"/>
    </location>
</feature>
<sequence>MDETIKQSLLAWLSGILQRSISVLEIQNGSALIQLANLTEDVHLVSPDLTSPASLEAFLNYLDTMFQFRASCLFDIPAVICGSASEEEIFGVCMLVLLCCLQSRSRQRFMDAALDLDVDVQSVIFHLVHEPMTQLSADQNLTRECVLAGFRDTAIKEETMTTMHPSTLTILDAFNGEGTPIKSAQAGKGFHQSFRGSNEAESVPDGINHSGDIFRKSWPVGQAVACTEIVNSSPVPQRIDKLDILSSSPIFRAPEPVRPKKKASETITKREQVDRSDPEHLYSEDPSDDDLIADYRQPQSSSMSYPLSSSSLPHPPPPIASGDGMPAAAGIRHQRPTDLRLMLTSQSSNCRYSRHASQSNSLVDLNDMSSGQKSHLHPPASPLATLKNLLDSPLWAQKTRLREAEREKRRLLAELDKERTYRDEVENVVTELRSQLDEARQRAAEAESRATRLSRDLVAYQDQADELNMCRTDLVMREDEITDLKKRLNSFQDVLNHSRQLELENANLHQECADHKQKIEQLSGKLNEIKDRRMVCTEVETLRSKLRDVEAQLAQQLLERENAEKDARRQQELYSQLKLQQTVQEKRRARNARYPSTGVESKTLGSQLRLGALHSGDEIECEDITLTRAGSKDSVGSTSVSSKVKVDSVPLRDGENLGSVLQSELRAAQEESSRLKNQLEETSVRLQKREWEINQLTERVQQLTVDLTSSSTQCEFTEQAAEQARATLTELKTDLSTLEGRLIWARTMNEKSMNAMRQSVSADLITRLENTGIFDRLKGIGTGLPDSLNQLCQLFTSNLDDVWALIVDQLSSLQSTMTELRSTADYLRTALDQKEEELSRVTNQLHDQSKHHAQQLAAEQGELLDMKRQFEMLKQTQCAGSQMVNDLQKQVNALMHEKQQLNKDLDRIKEQSAREMGQSKEMLERATQRLRELEEQLEVWNNRGTIDVAIQTDTMQGELPLPVDVSPLTDSLCRSDVEENERHEADDDPSVVEEQAQVAYEALAADRRGLSDELVRLHDELAESHVDRCELKQQVVDLQQKLARKEVELQRQVALYSRAQEQWLLSEREALDTRNQLAQLRTDYASKLQALRAELLPHIGRSRSEASATASHIEAVRLKYEAERDDLKNKLNKATRDLDRLEVDRSRLIELNTSLQHELTATRRWTQDMKQDLSNPMCRTSPMHERQQVARAFESILRNQRTPLEDWLEEVTANNLNHRHHNRSSRGRKTDAYDGTELSDSLSGSSSRARELEGEEDPRLTVTDTQLVNHKQRPDSSQYSRLSIDDKPGLYSRLPKQFRSRTNRRKPKRQMEEIVRQIERLASTTAELDAKACTIQQNMNMHLQRAAAPIASSTLCAMPCAQQQQQPYIAATNDPSKAHSVSLNGPSINGLDQSNAAMENPISAPVHFPSDPQQHGMPAVQSYDLDTDADSSAFTDLSQVSSASHHGHPNIDQPSSSSTHQQSPPYSMDLSQISVPHRSDSAYSSRQTRTTQPPQSLNLFTGMSQRGGEPNLKKPTATKASPIEPDPHRIAELNRRNRLQPMHLRTSYPVETQTVNPEKVASALRQLSSKTQGKEDPGCFRKPNGSVLLTTVPEEYGNVLREMGDDNIVNNSSSTRHSDPSTARFDNHGPKSGSQSERSEGTARSVRLAAGYRPVPKHLNSITDALIAASDDPSSMAAALETELARAALIGSKEETSRQSQNSAAAQSPPTVSIRSSRGSVHSDKQNSSIAFEILMEPASSKPRRLPAPRANSSDIVRRVPGSRGATTLPAPPLSQIGEGPFSSAKLPLASTLPTPLQRNPKCLNPQPSGCR</sequence>
<reference evidence="3" key="1">
    <citation type="submission" date="2019-03" db="EMBL/GenBank/DDBJ databases">
        <title>Improved annotation for the trematode Fasciola hepatica.</title>
        <authorList>
            <person name="Choi Y.-J."/>
            <person name="Martin J."/>
            <person name="Mitreva M."/>
        </authorList>
    </citation>
    <scope>NUCLEOTIDE SEQUENCE [LARGE SCALE GENOMIC DNA]</scope>
</reference>
<evidence type="ECO:0000313" key="4">
    <source>
        <dbReference type="Proteomes" id="UP000230066"/>
    </source>
</evidence>
<evidence type="ECO:0000256" key="1">
    <source>
        <dbReference type="SAM" id="Coils"/>
    </source>
</evidence>
<comment type="caution">
    <text evidence="3">The sequence shown here is derived from an EMBL/GenBank/DDBJ whole genome shotgun (WGS) entry which is preliminary data.</text>
</comment>
<feature type="coiled-coil region" evidence="1">
    <location>
        <begin position="394"/>
        <end position="463"/>
    </location>
</feature>
<feature type="compositionally biased region" description="Low complexity" evidence="2">
    <location>
        <begin position="298"/>
        <end position="312"/>
    </location>
</feature>
<feature type="coiled-coil region" evidence="1">
    <location>
        <begin position="658"/>
        <end position="741"/>
    </location>
</feature>
<feature type="compositionally biased region" description="Basic residues" evidence="2">
    <location>
        <begin position="1296"/>
        <end position="1308"/>
    </location>
</feature>
<evidence type="ECO:0000256" key="2">
    <source>
        <dbReference type="SAM" id="MobiDB-lite"/>
    </source>
</evidence>
<dbReference type="GO" id="GO:0031032">
    <property type="term" value="P:actomyosin structure organization"/>
    <property type="evidence" value="ECO:0007669"/>
    <property type="project" value="TreeGrafter"/>
</dbReference>